<dbReference type="STRING" id="946333.A4W93_26220"/>
<name>A0A1W6LFS6_9BURK</name>
<dbReference type="AlphaFoldDB" id="A0A1W6LFS6"/>
<sequence length="354" mass="38244">MDILCHTFAVDRGDLSRTAVLSNTEAPPAPGEVVLRVDTFALTANNTTYADLGDQLGYWRFFPAEAPWGVVPAWGFADVIASACDGIAPGERLYGYWPMATHARLTPVRLTPDSLVDATGHRQALPAAYNLYLRTSGDPAWRPDLEAIQALLRPVFITSFLIDDLLGDVTPPPEQVVLTSASSKTALGLAWLLQQRGMAVAGLTSAANLAFVQGLGCFGTVLPYDRLDALPRGLCSATVDFAGSGTLRQRVRDHLDDPSAWRLAVGFTHRDATPEAHPPPFFSAADRLRQRGRDWGRDEIARRVADRWADFAPWVAQRLTVQAGRGLADVEAVYRQLLAGGVPANVGHVLSPAA</sequence>
<evidence type="ECO:0000313" key="1">
    <source>
        <dbReference type="EMBL" id="ARN23115.1"/>
    </source>
</evidence>
<reference evidence="1 2" key="1">
    <citation type="submission" date="2016-04" db="EMBL/GenBank/DDBJ databases">
        <title>Complete genome sequence of natural rubber-degrading, novel Gram-negative bacterium, Rhizobacter gummiphilus strain NS21.</title>
        <authorList>
            <person name="Tabata M."/>
            <person name="Kasai D."/>
            <person name="Fukuda M."/>
        </authorList>
    </citation>
    <scope>NUCLEOTIDE SEQUENCE [LARGE SCALE GENOMIC DNA]</scope>
    <source>
        <strain evidence="1 2">NS21</strain>
    </source>
</reference>
<evidence type="ECO:0000313" key="2">
    <source>
        <dbReference type="Proteomes" id="UP000193427"/>
    </source>
</evidence>
<keyword evidence="2" id="KW-1185">Reference proteome</keyword>
<dbReference type="Pfam" id="PF11017">
    <property type="entry name" value="DUF2855"/>
    <property type="match status" value="1"/>
</dbReference>
<gene>
    <name evidence="1" type="ORF">A4W93_26220</name>
</gene>
<dbReference type="EMBL" id="CP015118">
    <property type="protein sequence ID" value="ARN23115.1"/>
    <property type="molecule type" value="Genomic_DNA"/>
</dbReference>
<dbReference type="KEGG" id="rgu:A4W93_26220"/>
<dbReference type="RefSeq" id="WP_085753430.1">
    <property type="nucleotide sequence ID" value="NZ_BSPR01000017.1"/>
</dbReference>
<accession>A0A1W6LFS6</accession>
<proteinExistence type="predicted"/>
<organism evidence="1 2">
    <name type="scientific">Piscinibacter gummiphilus</name>
    <dbReference type="NCBI Taxonomy" id="946333"/>
    <lineage>
        <taxon>Bacteria</taxon>
        <taxon>Pseudomonadati</taxon>
        <taxon>Pseudomonadota</taxon>
        <taxon>Betaproteobacteria</taxon>
        <taxon>Burkholderiales</taxon>
        <taxon>Sphaerotilaceae</taxon>
        <taxon>Piscinibacter</taxon>
    </lineage>
</organism>
<protein>
    <submittedName>
        <fullName evidence="1">Uncharacterized protein</fullName>
    </submittedName>
</protein>
<dbReference type="OrthoDB" id="8953110at2"/>
<dbReference type="Proteomes" id="UP000193427">
    <property type="component" value="Chromosome"/>
</dbReference>
<dbReference type="InterPro" id="IPR021276">
    <property type="entry name" value="DUF2855"/>
</dbReference>